<comment type="caution">
    <text evidence="10">The sequence shown here is derived from an EMBL/GenBank/DDBJ whole genome shotgun (WGS) entry which is preliminary data.</text>
</comment>
<dbReference type="AlphaFoldDB" id="A0A917WFS1"/>
<protein>
    <recommendedName>
        <fullName evidence="9">Mce/MlaD domain-containing protein</fullName>
    </recommendedName>
</protein>
<feature type="coiled-coil region" evidence="7">
    <location>
        <begin position="822"/>
        <end position="872"/>
    </location>
</feature>
<evidence type="ECO:0000256" key="6">
    <source>
        <dbReference type="ARBA" id="ARBA00023136"/>
    </source>
</evidence>
<evidence type="ECO:0000256" key="5">
    <source>
        <dbReference type="ARBA" id="ARBA00022989"/>
    </source>
</evidence>
<feature type="domain" description="Mce/MlaD" evidence="9">
    <location>
        <begin position="165"/>
        <end position="227"/>
    </location>
</feature>
<feature type="domain" description="Mce/MlaD" evidence="9">
    <location>
        <begin position="47"/>
        <end position="133"/>
    </location>
</feature>
<evidence type="ECO:0000259" key="9">
    <source>
        <dbReference type="Pfam" id="PF02470"/>
    </source>
</evidence>
<dbReference type="InterPro" id="IPR003399">
    <property type="entry name" value="Mce/MlaD"/>
</dbReference>
<dbReference type="PANTHER" id="PTHR30462:SF0">
    <property type="entry name" value="INTERMEMBRANE TRANSPORT PROTEIN YEBT"/>
    <property type="match status" value="1"/>
</dbReference>
<evidence type="ECO:0000256" key="1">
    <source>
        <dbReference type="ARBA" id="ARBA00004533"/>
    </source>
</evidence>
<dbReference type="Pfam" id="PF02470">
    <property type="entry name" value="MlaD"/>
    <property type="match status" value="2"/>
</dbReference>
<keyword evidence="11" id="KW-1185">Reference proteome</keyword>
<proteinExistence type="predicted"/>
<keyword evidence="2" id="KW-1003">Cell membrane</keyword>
<keyword evidence="6 8" id="KW-0472">Membrane</keyword>
<evidence type="ECO:0000256" key="8">
    <source>
        <dbReference type="SAM" id="Phobius"/>
    </source>
</evidence>
<keyword evidence="3" id="KW-0997">Cell inner membrane</keyword>
<reference evidence="10" key="1">
    <citation type="journal article" date="2014" name="Int. J. Syst. Evol. Microbiol.">
        <title>Complete genome sequence of Corynebacterium casei LMG S-19264T (=DSM 44701T), isolated from a smear-ripened cheese.</title>
        <authorList>
            <consortium name="US DOE Joint Genome Institute (JGI-PGF)"/>
            <person name="Walter F."/>
            <person name="Albersmeier A."/>
            <person name="Kalinowski J."/>
            <person name="Ruckert C."/>
        </authorList>
    </citation>
    <scope>NUCLEOTIDE SEQUENCE</scope>
    <source>
        <strain evidence="10">CGMCC 1.6293</strain>
    </source>
</reference>
<dbReference type="PANTHER" id="PTHR30462">
    <property type="entry name" value="INTERMEMBRANE TRANSPORT PROTEIN PQIB-RELATED"/>
    <property type="match status" value="1"/>
</dbReference>
<comment type="subcellular location">
    <subcellularLocation>
        <location evidence="1">Cell inner membrane</location>
    </subcellularLocation>
</comment>
<dbReference type="Proteomes" id="UP000649829">
    <property type="component" value="Unassembled WGS sequence"/>
</dbReference>
<evidence type="ECO:0000256" key="3">
    <source>
        <dbReference type="ARBA" id="ARBA00022519"/>
    </source>
</evidence>
<reference evidence="10" key="2">
    <citation type="submission" date="2020-09" db="EMBL/GenBank/DDBJ databases">
        <authorList>
            <person name="Sun Q."/>
            <person name="Zhou Y."/>
        </authorList>
    </citation>
    <scope>NUCLEOTIDE SEQUENCE</scope>
    <source>
        <strain evidence="10">CGMCC 1.6293</strain>
    </source>
</reference>
<evidence type="ECO:0000256" key="7">
    <source>
        <dbReference type="SAM" id="Coils"/>
    </source>
</evidence>
<evidence type="ECO:0000256" key="2">
    <source>
        <dbReference type="ARBA" id="ARBA00022475"/>
    </source>
</evidence>
<name>A0A917WFS1_9RHOB</name>
<gene>
    <name evidence="10" type="ORF">GCM10011534_22160</name>
</gene>
<accession>A0A917WFS1</accession>
<dbReference type="RefSeq" id="WP_028287890.1">
    <property type="nucleotide sequence ID" value="NZ_BMLF01000001.1"/>
</dbReference>
<organism evidence="10 11">
    <name type="scientific">Pseudooceanicola nanhaiensis</name>
    <dbReference type="NCBI Taxonomy" id="375761"/>
    <lineage>
        <taxon>Bacteria</taxon>
        <taxon>Pseudomonadati</taxon>
        <taxon>Pseudomonadota</taxon>
        <taxon>Alphaproteobacteria</taxon>
        <taxon>Rhodobacterales</taxon>
        <taxon>Paracoccaceae</taxon>
        <taxon>Pseudooceanicola</taxon>
    </lineage>
</organism>
<keyword evidence="7" id="KW-0175">Coiled coil</keyword>
<sequence>MTETPPNVPVRPRRRSFLERVSIVWIIPLVALVIALGVAWQTYTSRGPVIDITFENASGVTANETELRYRDVAVGVVERVTFTNSLDRVLVRVRLDKDVAPYVDDEAQFWVVQPRISTEGIEGLDTVLTGVFIEGLWDNVPGVPADQFEGLAEAPLSRDGRGGLAIKLRATGEAGITENAPLVYRGIEVGRVGRAEISDDGSTVEAEAMIFEPHDRLVSDATRFWDTSGFTFKLGPAGAEIDFSSVATLISGGITFSTAVSGGLPARDGAVFSVFPDEETAQASANATEGGEPLFLTAIFEENVAGLSTGNPVDLGGIRVGRVTAVNGMVDQERFGDRNVRLAATLAIRPGRLGLPEGEATPGAALAFLDELVEDGLRARLVTSSILTGGLKVDLTKVDGLETAHIDTEAQPNPEIPTTEADIADVTATAEGVFERINSLPIEELMQSVIGALDNVSSFMGNDDLQQLPGDVRGLVGDARGVVGSEAAQQLPVELTAAVTEVRTLLEELNEQQAATRLLSAIDDVSAAAQATTAALDGAPELIADIDVVAKQAAELGLDEMVAEITALAASANALFGSEAAQALPASAAASLETLNTFLSDLQDRDIAGAATEALNALRDAATEVSSSVEGVPALVEKIDAVAANAQNLPLEELANELQGVLTNVNAVIGTEAARQLPASVRDGIAELQGLIAELRAQDIAGKAGEALASVRSAAQDVSTSLDGVPALIEKIDAVAAKAETLPLNELADDLSSLLESADALIGTDAARQLPADLSAALGSLRQILDELREGGVIENANQTFASARAAADNISAAASDLPALIQRAEAVLAQASETLRGYDANGIGRDASQALREVERAAAAVSALARALERKPNSILFGR</sequence>
<keyword evidence="5 8" id="KW-1133">Transmembrane helix</keyword>
<evidence type="ECO:0000313" key="10">
    <source>
        <dbReference type="EMBL" id="GGL99869.1"/>
    </source>
</evidence>
<dbReference type="InterPro" id="IPR051800">
    <property type="entry name" value="PqiA-PqiB_transport"/>
</dbReference>
<feature type="transmembrane region" description="Helical" evidence="8">
    <location>
        <begin position="21"/>
        <end position="40"/>
    </location>
</feature>
<evidence type="ECO:0000313" key="11">
    <source>
        <dbReference type="Proteomes" id="UP000649829"/>
    </source>
</evidence>
<keyword evidence="4 8" id="KW-0812">Transmembrane</keyword>
<dbReference type="EMBL" id="BMLF01000001">
    <property type="protein sequence ID" value="GGL99869.1"/>
    <property type="molecule type" value="Genomic_DNA"/>
</dbReference>
<evidence type="ECO:0000256" key="4">
    <source>
        <dbReference type="ARBA" id="ARBA00022692"/>
    </source>
</evidence>
<dbReference type="GO" id="GO:0005886">
    <property type="term" value="C:plasma membrane"/>
    <property type="evidence" value="ECO:0007669"/>
    <property type="project" value="UniProtKB-SubCell"/>
</dbReference>